<reference evidence="1" key="1">
    <citation type="submission" date="2021-01" db="EMBL/GenBank/DDBJ databases">
        <authorList>
            <person name="Corre E."/>
            <person name="Pelletier E."/>
            <person name="Niang G."/>
            <person name="Scheremetjew M."/>
            <person name="Finn R."/>
            <person name="Kale V."/>
            <person name="Holt S."/>
            <person name="Cochrane G."/>
            <person name="Meng A."/>
            <person name="Brown T."/>
            <person name="Cohen L."/>
        </authorList>
    </citation>
    <scope>NUCLEOTIDE SEQUENCE</scope>
    <source>
        <strain evidence="1">BC52</strain>
    </source>
</reference>
<name>A0A7S2QSP0_9EUKA</name>
<dbReference type="EMBL" id="HBHC01001359">
    <property type="protein sequence ID" value="CAD9650825.1"/>
    <property type="molecule type" value="Transcribed_RNA"/>
</dbReference>
<proteinExistence type="predicted"/>
<dbReference type="SUPFAM" id="SSF82185">
    <property type="entry name" value="Histone H3 K4-specific methyltransferase SET7/9 N-terminal domain"/>
    <property type="match status" value="1"/>
</dbReference>
<evidence type="ECO:0000313" key="1">
    <source>
        <dbReference type="EMBL" id="CAD9650825.1"/>
    </source>
</evidence>
<accession>A0A7S2QSP0</accession>
<gene>
    <name evidence="1" type="ORF">NSPH01132_LOCUS776</name>
</gene>
<protein>
    <submittedName>
        <fullName evidence="1">Uncharacterized protein</fullName>
    </submittedName>
</protein>
<dbReference type="AlphaFoldDB" id="A0A7S2QSP0"/>
<sequence length="289" mass="33044">MRNSPTNRQFWLKNRNVGKGVVNLSNFVIVDNDIALMSNHPISPFKGECFKWNSWLFDDGSIYEGLTLEDIPHNKGTFIMGNISVGGLVRHSFYDRYEGEIHAGFAHGLGILMNSSKSSIFLGEFNYGKMKGCGLQLNLKSYFDLVKQGFSYKSAWILSKKSIIQNSKSGTFIDNKHVKHLSYSSHYVENSTCSVYELKGVLCELKNVIAETRMFQFKPMTSYISPYSNNNLTFLDFQNPILYPFNTKFLAPGPTGQCFSIPNESFILREMTKISRNYNYIYGQYNIMK</sequence>
<organism evidence="1">
    <name type="scientific">Norrisiella sphaerica</name>
    <dbReference type="NCBI Taxonomy" id="552664"/>
    <lineage>
        <taxon>Eukaryota</taxon>
        <taxon>Sar</taxon>
        <taxon>Rhizaria</taxon>
        <taxon>Cercozoa</taxon>
        <taxon>Chlorarachniophyceae</taxon>
        <taxon>Norrisiella</taxon>
    </lineage>
</organism>